<keyword evidence="6" id="KW-1185">Reference proteome</keyword>
<reference evidence="1" key="5">
    <citation type="submission" date="2014-05" db="EMBL/GenBank/DDBJ databases">
        <authorList>
            <person name="Wang L."/>
            <person name="Yang H."/>
            <person name="Xiang H."/>
        </authorList>
    </citation>
    <scope>NUCLEOTIDE SEQUENCE</scope>
    <source>
        <strain evidence="1">CGMCC 1.2087</strain>
        <plasmid evidence="1">pHM100</plasmid>
    </source>
</reference>
<protein>
    <submittedName>
        <fullName evidence="1">Uncharacterized protein</fullName>
    </submittedName>
</protein>
<name>I3R929_HALMT</name>
<dbReference type="Proteomes" id="UP000006469">
    <property type="component" value="Plasmid pHM100"/>
</dbReference>
<reference evidence="2 7" key="4">
    <citation type="submission" date="2014-04" db="EMBL/GenBank/DDBJ databases">
        <title>Transcriptional profiles of Haloferax mediterranei on the basis of nitrogen availability.</title>
        <authorList>
            <person name="Bautista V."/>
        </authorList>
    </citation>
    <scope>NUCLEOTIDE SEQUENCE [LARGE SCALE GENOMIC DNA]</scope>
    <source>
        <strain evidence="2">ATCC 33500</strain>
        <strain evidence="7">ATCC 33500 / DSM 1411 / JCM 8866 / NBRC 14739 / NCIMB 2177 / R-4</strain>
        <plasmid evidence="2">HMPLAS3</plasmid>
        <plasmid evidence="7">Plasmid HMPLAS3</plasmid>
    </source>
</reference>
<dbReference type="RefSeq" id="WP_004060517.1">
    <property type="nucleotide sequence ID" value="NZ_CP007552.1"/>
</dbReference>
<dbReference type="HOGENOM" id="CLU_2695636_0_0_2"/>
<dbReference type="AlphaFoldDB" id="I3R929"/>
<geneLocation type="plasmid" evidence="1 5">
    <name>pHM100</name>
</geneLocation>
<evidence type="ECO:0000313" key="8">
    <source>
        <dbReference type="Proteomes" id="UP000299011"/>
    </source>
</evidence>
<dbReference type="Proteomes" id="UP000299011">
    <property type="component" value="Plasmid pHME132"/>
</dbReference>
<reference evidence="4 8" key="6">
    <citation type="submission" date="2019-04" db="EMBL/GenBank/DDBJ databases">
        <title>Methylomes of two halophilic Archaea, Haloarcula marismortui and Haloferax mediterranei.</title>
        <authorList>
            <person name="DasSarma S."/>
            <person name="DasSarma P."/>
            <person name="DasSarma S."/>
            <person name="Fomenkov A."/>
            <person name="Vincze T."/>
            <person name="Anton B.P."/>
            <person name="Roberts R.J."/>
        </authorList>
    </citation>
    <scope>NUCLEOTIDE SEQUENCE [LARGE SCALE GENOMIC DNA]</scope>
    <source>
        <strain evidence="4">ATCC 33500</strain>
        <strain evidence="8">ATCC 33500 / DSM 1411 / JCM 8866 / NBRC 14739 / NCIMB 2177 / R-4</strain>
        <plasmid evidence="4 8">pHME132</plasmid>
    </source>
</reference>
<reference evidence="1 5" key="2">
    <citation type="journal article" date="2012" name="J. Bacteriol.">
        <title>Complete genome sequence of the metabolically versatile halophilic archaeon Haloferax mediterranei, a poly(3-hydroxybutyrate-co-3-hydroxyvalerate) producer.</title>
        <authorList>
            <person name="Han J."/>
            <person name="Zhang F."/>
            <person name="Hou J."/>
            <person name="Liu X."/>
            <person name="Li M."/>
            <person name="Liu H."/>
            <person name="Cai L."/>
            <person name="Zhang B."/>
            <person name="Chen Y."/>
            <person name="Zhou J."/>
            <person name="Hu S."/>
            <person name="Xiang H."/>
        </authorList>
    </citation>
    <scope>NUCLEOTIDE SEQUENCE [LARGE SCALE GENOMIC DNA]</scope>
    <source>
        <strain evidence="5">ATCC 33500 / DSM 1411 / JCM 8866 / NBRC 14739 / NCIMB 2177 / R-4</strain>
        <strain evidence="1">CGMCC 1.2087</strain>
        <plasmid evidence="5">pHM100</plasmid>
    </source>
</reference>
<dbReference type="KEGG" id="hme:HFX_4044"/>
<reference evidence="3 6" key="3">
    <citation type="journal article" date="2014" name="PLoS Genet.">
        <title>Phylogenetically driven sequencing of extremely halophilic archaea reveals strategies for static and dynamic osmo-response.</title>
        <authorList>
            <person name="Becker E.A."/>
            <person name="Seitzer P.M."/>
            <person name="Tritt A."/>
            <person name="Larsen D."/>
            <person name="Krusor M."/>
            <person name="Yao A.I."/>
            <person name="Wu D."/>
            <person name="Madern D."/>
            <person name="Eisen J.A."/>
            <person name="Darling A.E."/>
            <person name="Facciotti M.T."/>
        </authorList>
    </citation>
    <scope>NUCLEOTIDE SEQUENCE [LARGE SCALE GENOMIC DNA]</scope>
    <source>
        <strain evidence="3">ATCC 33500</strain>
        <strain evidence="6">ATCC 33500 / DSM 1411 / JCM 8866 / NBRC 14739 / NCIMB 2177 / R-4</strain>
    </source>
</reference>
<gene>
    <name evidence="1" type="ordered locus">HFX_4044</name>
    <name evidence="2" type="ORF">BM92_19580</name>
    <name evidence="3" type="ORF">C439_16778</name>
    <name evidence="4" type="ORF">E6P09_19075</name>
</gene>
<evidence type="ECO:0000313" key="1">
    <source>
        <dbReference type="EMBL" id="AFK20739.1"/>
    </source>
</evidence>
<dbReference type="PATRIC" id="fig|523841.21.peg.3379"/>
<evidence type="ECO:0000313" key="3">
    <source>
        <dbReference type="EMBL" id="ELZ97590.1"/>
    </source>
</evidence>
<sequence length="73" mass="8586">MKQVIIRFGEISVTVEEDNSTLLVDADGDTLVDRIYDELGKLIDEANRRVREGEEAREDAWRRAVKDYWKYSH</sequence>
<geneLocation type="plasmid" evidence="4 8">
    <name>pHME132</name>
</geneLocation>
<proteinExistence type="predicted"/>
<organism evidence="1 5">
    <name type="scientific">Haloferax mediterranei (strain ATCC 33500 / DSM 1411 / JCM 8866 / NBRC 14739 / NCIMB 2177 / R-4)</name>
    <name type="common">Halobacterium mediterranei</name>
    <dbReference type="NCBI Taxonomy" id="523841"/>
    <lineage>
        <taxon>Archaea</taxon>
        <taxon>Methanobacteriati</taxon>
        <taxon>Methanobacteriota</taxon>
        <taxon>Stenosarchaea group</taxon>
        <taxon>Halobacteria</taxon>
        <taxon>Halobacteriales</taxon>
        <taxon>Haloferacaceae</taxon>
        <taxon>Haloferax</taxon>
    </lineage>
</organism>
<dbReference type="Proteomes" id="UP000011603">
    <property type="component" value="Unassembled WGS sequence"/>
</dbReference>
<evidence type="ECO:0000313" key="7">
    <source>
        <dbReference type="Proteomes" id="UP000027075"/>
    </source>
</evidence>
<accession>I3R929</accession>
<keyword evidence="1" id="KW-0614">Plasmid</keyword>
<geneLocation type="plasmid" evidence="2 7">
    <name>HMPLAS3</name>
</geneLocation>
<dbReference type="EMBL" id="AOLO01000014">
    <property type="protein sequence ID" value="ELZ97590.1"/>
    <property type="molecule type" value="Genomic_DNA"/>
</dbReference>
<evidence type="ECO:0000313" key="6">
    <source>
        <dbReference type="Proteomes" id="UP000011603"/>
    </source>
</evidence>
<dbReference type="EMBL" id="CP039142">
    <property type="protein sequence ID" value="QCQ77416.1"/>
    <property type="molecule type" value="Genomic_DNA"/>
</dbReference>
<dbReference type="EMBL" id="CP001869">
    <property type="protein sequence ID" value="AFK20739.1"/>
    <property type="molecule type" value="Genomic_DNA"/>
</dbReference>
<reference evidence="1" key="1">
    <citation type="journal article" date="2012" name="Appl. Environ. Microbiol.">
        <title>Identification of the haloarchaeal phasin (PhaP) that functions in polyhydroxyalkanoate accumulation and granule formation in Haloferax mediterranei.</title>
        <authorList>
            <person name="Cai S."/>
            <person name="Cai L."/>
            <person name="Liu H."/>
            <person name="Liu X."/>
            <person name="Han J."/>
            <person name="Zhou J."/>
            <person name="Xiang H."/>
        </authorList>
    </citation>
    <scope>NUCLEOTIDE SEQUENCE</scope>
    <source>
        <strain evidence="1">CGMCC 1.2087</strain>
    </source>
</reference>
<evidence type="ECO:0000313" key="4">
    <source>
        <dbReference type="EMBL" id="QCQ77416.1"/>
    </source>
</evidence>
<dbReference type="EMBL" id="CP007552">
    <property type="protein sequence ID" value="AHZ24009.1"/>
    <property type="molecule type" value="Genomic_DNA"/>
</dbReference>
<evidence type="ECO:0000313" key="5">
    <source>
        <dbReference type="Proteomes" id="UP000006469"/>
    </source>
</evidence>
<dbReference type="Proteomes" id="UP000027075">
    <property type="component" value="Plasmid HMPLAS3"/>
</dbReference>
<evidence type="ECO:0000313" key="2">
    <source>
        <dbReference type="EMBL" id="AHZ24009.1"/>
    </source>
</evidence>